<protein>
    <submittedName>
        <fullName evidence="2">Uncharacterized protein</fullName>
    </submittedName>
</protein>
<name>A0ABT5EHM8_9BACT</name>
<dbReference type="RefSeq" id="WP_271931057.1">
    <property type="nucleotide sequence ID" value="NZ_JAQNDO010000001.1"/>
</dbReference>
<gene>
    <name evidence="2" type="ORF">POL67_08175</name>
</gene>
<feature type="compositionally biased region" description="Basic and acidic residues" evidence="1">
    <location>
        <begin position="136"/>
        <end position="148"/>
    </location>
</feature>
<comment type="caution">
    <text evidence="2">The sequence shown here is derived from an EMBL/GenBank/DDBJ whole genome shotgun (WGS) entry which is preliminary data.</text>
</comment>
<accession>A0ABT5EHM8</accession>
<evidence type="ECO:0000313" key="3">
    <source>
        <dbReference type="Proteomes" id="UP001221411"/>
    </source>
</evidence>
<dbReference type="Proteomes" id="UP001221411">
    <property type="component" value="Unassembled WGS sequence"/>
</dbReference>
<dbReference type="EMBL" id="JAQNDO010000001">
    <property type="protein sequence ID" value="MDC0741317.1"/>
    <property type="molecule type" value="Genomic_DNA"/>
</dbReference>
<feature type="region of interest" description="Disordered" evidence="1">
    <location>
        <begin position="136"/>
        <end position="175"/>
    </location>
</feature>
<feature type="compositionally biased region" description="Low complexity" evidence="1">
    <location>
        <begin position="162"/>
        <end position="175"/>
    </location>
</feature>
<proteinExistence type="predicted"/>
<reference evidence="2 3" key="1">
    <citation type="submission" date="2022-11" db="EMBL/GenBank/DDBJ databases">
        <title>Minimal conservation of predation-associated metabolite biosynthetic gene clusters underscores biosynthetic potential of Myxococcota including descriptions for ten novel species: Archangium lansinium sp. nov., Myxococcus landrumus sp. nov., Nannocystis bai.</title>
        <authorList>
            <person name="Ahearne A."/>
            <person name="Stevens C."/>
            <person name="Dowd S."/>
        </authorList>
    </citation>
    <scope>NUCLEOTIDE SEQUENCE [LARGE SCALE GENOMIC DNA]</scope>
    <source>
        <strain evidence="2 3">RJM3</strain>
    </source>
</reference>
<organism evidence="2 3">
    <name type="scientific">Polyangium mundeleinium</name>
    <dbReference type="NCBI Taxonomy" id="2995306"/>
    <lineage>
        <taxon>Bacteria</taxon>
        <taxon>Pseudomonadati</taxon>
        <taxon>Myxococcota</taxon>
        <taxon>Polyangia</taxon>
        <taxon>Polyangiales</taxon>
        <taxon>Polyangiaceae</taxon>
        <taxon>Polyangium</taxon>
    </lineage>
</organism>
<sequence length="175" mass="19153">MQALELVQERAVRRIGRRRAALAEEQTAGDVDEQRLAEHPEVDRRRVAGRGISALDELDAEAGAAEERGLSGRRFAEDQVTRHLLARGLVLDLLDERGLGLVEGGADLGRRIGFALALGELQGLLRFFLLREEERVSPGHDDRERDQAGDDFEEGADGHVASSMRSSTSSSSAVR</sequence>
<evidence type="ECO:0000256" key="1">
    <source>
        <dbReference type="SAM" id="MobiDB-lite"/>
    </source>
</evidence>
<keyword evidence="3" id="KW-1185">Reference proteome</keyword>
<evidence type="ECO:0000313" key="2">
    <source>
        <dbReference type="EMBL" id="MDC0741317.1"/>
    </source>
</evidence>